<keyword evidence="2" id="KW-1185">Reference proteome</keyword>
<evidence type="ECO:0000313" key="1">
    <source>
        <dbReference type="EMBL" id="KAF2858604.1"/>
    </source>
</evidence>
<sequence>MRRPVTGVSTGFGPAWQTWAVFGQRASASTFTDIIISVVRNKKFVLTRCMRNLSRGVGAQQLIDSRCNYCTFPCPFYTVAKASLPKMPRQQHVFAPLSRMESRRAKQIIIWGAETAFYTCWCMAVELRSGCRLQRRAIYEEQTMEDISEGEIGTSILVEVVLVRGKGRDSKVGMKANVRVIISMESGRSISSTPYSMHEVRWEEARSRAGTKSNYDWRSKHLGGSQ</sequence>
<organism evidence="1 2">
    <name type="scientific">Piedraia hortae CBS 480.64</name>
    <dbReference type="NCBI Taxonomy" id="1314780"/>
    <lineage>
        <taxon>Eukaryota</taxon>
        <taxon>Fungi</taxon>
        <taxon>Dikarya</taxon>
        <taxon>Ascomycota</taxon>
        <taxon>Pezizomycotina</taxon>
        <taxon>Dothideomycetes</taxon>
        <taxon>Dothideomycetidae</taxon>
        <taxon>Capnodiales</taxon>
        <taxon>Piedraiaceae</taxon>
        <taxon>Piedraia</taxon>
    </lineage>
</organism>
<name>A0A6A7BTU9_9PEZI</name>
<proteinExistence type="predicted"/>
<gene>
    <name evidence="1" type="ORF">K470DRAFT_127284</name>
</gene>
<dbReference type="Proteomes" id="UP000799421">
    <property type="component" value="Unassembled WGS sequence"/>
</dbReference>
<dbReference type="EMBL" id="MU006006">
    <property type="protein sequence ID" value="KAF2858604.1"/>
    <property type="molecule type" value="Genomic_DNA"/>
</dbReference>
<accession>A0A6A7BTU9</accession>
<protein>
    <submittedName>
        <fullName evidence="1">Uncharacterized protein</fullName>
    </submittedName>
</protein>
<dbReference type="AlphaFoldDB" id="A0A6A7BTU9"/>
<reference evidence="1" key="1">
    <citation type="journal article" date="2020" name="Stud. Mycol.">
        <title>101 Dothideomycetes genomes: a test case for predicting lifestyles and emergence of pathogens.</title>
        <authorList>
            <person name="Haridas S."/>
            <person name="Albert R."/>
            <person name="Binder M."/>
            <person name="Bloem J."/>
            <person name="Labutti K."/>
            <person name="Salamov A."/>
            <person name="Andreopoulos B."/>
            <person name="Baker S."/>
            <person name="Barry K."/>
            <person name="Bills G."/>
            <person name="Bluhm B."/>
            <person name="Cannon C."/>
            <person name="Castanera R."/>
            <person name="Culley D."/>
            <person name="Daum C."/>
            <person name="Ezra D."/>
            <person name="Gonzalez J."/>
            <person name="Henrissat B."/>
            <person name="Kuo A."/>
            <person name="Liang C."/>
            <person name="Lipzen A."/>
            <person name="Lutzoni F."/>
            <person name="Magnuson J."/>
            <person name="Mondo S."/>
            <person name="Nolan M."/>
            <person name="Ohm R."/>
            <person name="Pangilinan J."/>
            <person name="Park H.-J."/>
            <person name="Ramirez L."/>
            <person name="Alfaro M."/>
            <person name="Sun H."/>
            <person name="Tritt A."/>
            <person name="Yoshinaga Y."/>
            <person name="Zwiers L.-H."/>
            <person name="Turgeon B."/>
            <person name="Goodwin S."/>
            <person name="Spatafora J."/>
            <person name="Crous P."/>
            <person name="Grigoriev I."/>
        </authorList>
    </citation>
    <scope>NUCLEOTIDE SEQUENCE</scope>
    <source>
        <strain evidence="1">CBS 480.64</strain>
    </source>
</reference>
<evidence type="ECO:0000313" key="2">
    <source>
        <dbReference type="Proteomes" id="UP000799421"/>
    </source>
</evidence>